<accession>A0ABN9MME8</accession>
<protein>
    <recommendedName>
        <fullName evidence="4">ATP synthase protein MI25</fullName>
    </recommendedName>
</protein>
<feature type="region of interest" description="Disordered" evidence="1">
    <location>
        <begin position="1"/>
        <end position="27"/>
    </location>
</feature>
<evidence type="ECO:0008006" key="4">
    <source>
        <dbReference type="Google" id="ProtNLM"/>
    </source>
</evidence>
<comment type="caution">
    <text evidence="2">The sequence shown here is derived from an EMBL/GenBank/DDBJ whole genome shotgun (WGS) entry which is preliminary data.</text>
</comment>
<dbReference type="Proteomes" id="UP001176940">
    <property type="component" value="Unassembled WGS sequence"/>
</dbReference>
<keyword evidence="3" id="KW-1185">Reference proteome</keyword>
<sequence>MPAPEPRFEDQKRTSWNEDGRRCTGPEMPIGAGPPLDWLSPGATICPGAAICLGAAVSSAGICLGAAFLVRATLAIETEVANIVSQVTACSDFLQVSGSEFKSRDLERESRHLVSLELHSITIAEYIKTQRIPRGLHVSLLSTLFQDNSEFCSKF</sequence>
<evidence type="ECO:0000313" key="3">
    <source>
        <dbReference type="Proteomes" id="UP001176940"/>
    </source>
</evidence>
<organism evidence="2 3">
    <name type="scientific">Ranitomeya imitator</name>
    <name type="common">mimic poison frog</name>
    <dbReference type="NCBI Taxonomy" id="111125"/>
    <lineage>
        <taxon>Eukaryota</taxon>
        <taxon>Metazoa</taxon>
        <taxon>Chordata</taxon>
        <taxon>Craniata</taxon>
        <taxon>Vertebrata</taxon>
        <taxon>Euteleostomi</taxon>
        <taxon>Amphibia</taxon>
        <taxon>Batrachia</taxon>
        <taxon>Anura</taxon>
        <taxon>Neobatrachia</taxon>
        <taxon>Hyloidea</taxon>
        <taxon>Dendrobatidae</taxon>
        <taxon>Dendrobatinae</taxon>
        <taxon>Ranitomeya</taxon>
    </lineage>
</organism>
<evidence type="ECO:0000256" key="1">
    <source>
        <dbReference type="SAM" id="MobiDB-lite"/>
    </source>
</evidence>
<reference evidence="2" key="1">
    <citation type="submission" date="2023-07" db="EMBL/GenBank/DDBJ databases">
        <authorList>
            <person name="Stuckert A."/>
        </authorList>
    </citation>
    <scope>NUCLEOTIDE SEQUENCE</scope>
</reference>
<evidence type="ECO:0000313" key="2">
    <source>
        <dbReference type="EMBL" id="CAJ0967912.1"/>
    </source>
</evidence>
<proteinExistence type="predicted"/>
<gene>
    <name evidence="2" type="ORF">RIMI_LOCUS22622223</name>
</gene>
<feature type="compositionally biased region" description="Basic and acidic residues" evidence="1">
    <location>
        <begin position="1"/>
        <end position="24"/>
    </location>
</feature>
<name>A0ABN9MME8_9NEOB</name>
<dbReference type="EMBL" id="CAUEEQ010078718">
    <property type="protein sequence ID" value="CAJ0967912.1"/>
    <property type="molecule type" value="Genomic_DNA"/>
</dbReference>